<evidence type="ECO:0000256" key="1">
    <source>
        <dbReference type="SAM" id="MobiDB-lite"/>
    </source>
</evidence>
<protein>
    <submittedName>
        <fullName evidence="2">Uncharacterized protein</fullName>
    </submittedName>
</protein>
<gene>
    <name evidence="2" type="ORF">PECUL_23A005507</name>
</gene>
<evidence type="ECO:0000313" key="3">
    <source>
        <dbReference type="Proteomes" id="UP001295444"/>
    </source>
</evidence>
<dbReference type="EMBL" id="OW240912">
    <property type="protein sequence ID" value="CAH2222013.1"/>
    <property type="molecule type" value="Genomic_DNA"/>
</dbReference>
<sequence length="233" mass="25743">FHLHSLPVSIATIELSAVRNDVMTSRGGPISLPGTGAGIHNENDCYVYEDLPHLLLVQPLLSGAFPFDGPSGINIPSASLKEQCKGNCIFGSCDKHQLHIAQIPEVEVLHSTTSPILLTWRRDTRIKLPAPLPGGCINSMGGLMQHLHFSRLRAEDTEISCTNCTNHKQQDSHLRLTHHAQEKEEASSREEKRSRHRLKHSGNIYTPSEGYLLALSKETQVPPICSKTDCSLY</sequence>
<feature type="region of interest" description="Disordered" evidence="1">
    <location>
        <begin position="179"/>
        <end position="203"/>
    </location>
</feature>
<accession>A0AAD1R2F5</accession>
<keyword evidence="3" id="KW-1185">Reference proteome</keyword>
<dbReference type="Proteomes" id="UP001295444">
    <property type="component" value="Chromosome 01"/>
</dbReference>
<organism evidence="2 3">
    <name type="scientific">Pelobates cultripes</name>
    <name type="common">Western spadefoot toad</name>
    <dbReference type="NCBI Taxonomy" id="61616"/>
    <lineage>
        <taxon>Eukaryota</taxon>
        <taxon>Metazoa</taxon>
        <taxon>Chordata</taxon>
        <taxon>Craniata</taxon>
        <taxon>Vertebrata</taxon>
        <taxon>Euteleostomi</taxon>
        <taxon>Amphibia</taxon>
        <taxon>Batrachia</taxon>
        <taxon>Anura</taxon>
        <taxon>Pelobatoidea</taxon>
        <taxon>Pelobatidae</taxon>
        <taxon>Pelobates</taxon>
    </lineage>
</organism>
<dbReference type="AlphaFoldDB" id="A0AAD1R2F5"/>
<feature type="compositionally biased region" description="Basic and acidic residues" evidence="1">
    <location>
        <begin position="179"/>
        <end position="193"/>
    </location>
</feature>
<evidence type="ECO:0000313" key="2">
    <source>
        <dbReference type="EMBL" id="CAH2222013.1"/>
    </source>
</evidence>
<feature type="non-terminal residue" evidence="2">
    <location>
        <position position="1"/>
    </location>
</feature>
<reference evidence="2" key="1">
    <citation type="submission" date="2022-03" db="EMBL/GenBank/DDBJ databases">
        <authorList>
            <person name="Alioto T."/>
            <person name="Alioto T."/>
            <person name="Gomez Garrido J."/>
        </authorList>
    </citation>
    <scope>NUCLEOTIDE SEQUENCE</scope>
</reference>
<proteinExistence type="predicted"/>
<name>A0AAD1R2F5_PELCU</name>